<dbReference type="PANTHER" id="PTHR47950">
    <property type="entry name" value="CYTOCHROME P450, FAMILY 76, SUBFAMILY C, POLYPEPTIDE 5-RELATED"/>
    <property type="match status" value="1"/>
</dbReference>
<accession>A0AAW2TZD9</accession>
<dbReference type="GO" id="GO:0005506">
    <property type="term" value="F:iron ion binding"/>
    <property type="evidence" value="ECO:0007669"/>
    <property type="project" value="InterPro"/>
</dbReference>
<comment type="similarity">
    <text evidence="1">Belongs to the cytochrome P450 family.</text>
</comment>
<dbReference type="AlphaFoldDB" id="A0AAW2TZD9"/>
<dbReference type="GO" id="GO:0016705">
    <property type="term" value="F:oxidoreductase activity, acting on paired donors, with incorporation or reduction of molecular oxygen"/>
    <property type="evidence" value="ECO:0007669"/>
    <property type="project" value="InterPro"/>
</dbReference>
<reference evidence="6" key="1">
    <citation type="submission" date="2020-06" db="EMBL/GenBank/DDBJ databases">
        <authorList>
            <person name="Li T."/>
            <person name="Hu X."/>
            <person name="Zhang T."/>
            <person name="Song X."/>
            <person name="Zhang H."/>
            <person name="Dai N."/>
            <person name="Sheng W."/>
            <person name="Hou X."/>
            <person name="Wei L."/>
        </authorList>
    </citation>
    <scope>NUCLEOTIDE SEQUENCE</scope>
    <source>
        <strain evidence="6">G02</strain>
        <tissue evidence="6">Leaf</tissue>
    </source>
</reference>
<reference evidence="6" key="2">
    <citation type="journal article" date="2024" name="Plant">
        <title>Genomic evolution and insights into agronomic trait innovations of Sesamum species.</title>
        <authorList>
            <person name="Miao H."/>
            <person name="Wang L."/>
            <person name="Qu L."/>
            <person name="Liu H."/>
            <person name="Sun Y."/>
            <person name="Le M."/>
            <person name="Wang Q."/>
            <person name="Wei S."/>
            <person name="Zheng Y."/>
            <person name="Lin W."/>
            <person name="Duan Y."/>
            <person name="Cao H."/>
            <person name="Xiong S."/>
            <person name="Wang X."/>
            <person name="Wei L."/>
            <person name="Li C."/>
            <person name="Ma Q."/>
            <person name="Ju M."/>
            <person name="Zhao R."/>
            <person name="Li G."/>
            <person name="Mu C."/>
            <person name="Tian Q."/>
            <person name="Mei H."/>
            <person name="Zhang T."/>
            <person name="Gao T."/>
            <person name="Zhang H."/>
        </authorList>
    </citation>
    <scope>NUCLEOTIDE SEQUENCE</scope>
    <source>
        <strain evidence="6">G02</strain>
    </source>
</reference>
<keyword evidence="4" id="KW-0408">Iron</keyword>
<dbReference type="Gene3D" id="1.10.630.10">
    <property type="entry name" value="Cytochrome P450"/>
    <property type="match status" value="1"/>
</dbReference>
<evidence type="ECO:0000256" key="5">
    <source>
        <dbReference type="ARBA" id="ARBA00023033"/>
    </source>
</evidence>
<keyword evidence="5" id="KW-0503">Monooxygenase</keyword>
<dbReference type="PANTHER" id="PTHR47950:SF44">
    <property type="entry name" value="CYTOCHROME P450, FAMILY 76, SUBFAMILY C, POLYPEPTIDE 5-RELATED"/>
    <property type="match status" value="1"/>
</dbReference>
<name>A0AAW2TZD9_SESRA</name>
<keyword evidence="2" id="KW-0349">Heme</keyword>
<gene>
    <name evidence="6" type="ORF">Sradi_1902400</name>
</gene>
<dbReference type="EMBL" id="JACGWJ010000007">
    <property type="protein sequence ID" value="KAL0409680.1"/>
    <property type="molecule type" value="Genomic_DNA"/>
</dbReference>
<evidence type="ECO:0000256" key="3">
    <source>
        <dbReference type="ARBA" id="ARBA00022723"/>
    </source>
</evidence>
<proteinExistence type="inferred from homology"/>
<dbReference type="InterPro" id="IPR001128">
    <property type="entry name" value="Cyt_P450"/>
</dbReference>
<dbReference type="GO" id="GO:0020037">
    <property type="term" value="F:heme binding"/>
    <property type="evidence" value="ECO:0007669"/>
    <property type="project" value="InterPro"/>
</dbReference>
<keyword evidence="5" id="KW-0560">Oxidoreductase</keyword>
<evidence type="ECO:0000313" key="6">
    <source>
        <dbReference type="EMBL" id="KAL0409680.1"/>
    </source>
</evidence>
<dbReference type="SUPFAM" id="SSF48264">
    <property type="entry name" value="Cytochrome P450"/>
    <property type="match status" value="1"/>
</dbReference>
<organism evidence="6">
    <name type="scientific">Sesamum radiatum</name>
    <name type="common">Black benniseed</name>
    <dbReference type="NCBI Taxonomy" id="300843"/>
    <lineage>
        <taxon>Eukaryota</taxon>
        <taxon>Viridiplantae</taxon>
        <taxon>Streptophyta</taxon>
        <taxon>Embryophyta</taxon>
        <taxon>Tracheophyta</taxon>
        <taxon>Spermatophyta</taxon>
        <taxon>Magnoliopsida</taxon>
        <taxon>eudicotyledons</taxon>
        <taxon>Gunneridae</taxon>
        <taxon>Pentapetalae</taxon>
        <taxon>asterids</taxon>
        <taxon>lamiids</taxon>
        <taxon>Lamiales</taxon>
        <taxon>Pedaliaceae</taxon>
        <taxon>Sesamum</taxon>
    </lineage>
</organism>
<evidence type="ECO:0000256" key="1">
    <source>
        <dbReference type="ARBA" id="ARBA00010617"/>
    </source>
</evidence>
<dbReference type="Pfam" id="PF00067">
    <property type="entry name" value="p450"/>
    <property type="match status" value="1"/>
</dbReference>
<evidence type="ECO:0000256" key="2">
    <source>
        <dbReference type="ARBA" id="ARBA00022617"/>
    </source>
</evidence>
<comment type="caution">
    <text evidence="6">The sequence shown here is derived from an EMBL/GenBank/DDBJ whole genome shotgun (WGS) entry which is preliminary data.</text>
</comment>
<sequence length="84" mass="9596">MPERFLNIDIALRGNDFRFTLFSAGRRICPEMNLAVRMVALKTFDWKLPNGIAPEDMDMTEKFGVTLCKAEPLVAIPPRSYGYK</sequence>
<keyword evidence="3" id="KW-0479">Metal-binding</keyword>
<dbReference type="InterPro" id="IPR036396">
    <property type="entry name" value="Cyt_P450_sf"/>
</dbReference>
<protein>
    <submittedName>
        <fullName evidence="6">Geraniol 8-hydroxylase</fullName>
    </submittedName>
</protein>
<evidence type="ECO:0000256" key="4">
    <source>
        <dbReference type="ARBA" id="ARBA00023004"/>
    </source>
</evidence>
<dbReference type="GO" id="GO:0004497">
    <property type="term" value="F:monooxygenase activity"/>
    <property type="evidence" value="ECO:0007669"/>
    <property type="project" value="UniProtKB-KW"/>
</dbReference>